<proteinExistence type="predicted"/>
<accession>A0ABR2CBF0</accession>
<organism evidence="1 2">
    <name type="scientific">Hibiscus sabdariffa</name>
    <name type="common">roselle</name>
    <dbReference type="NCBI Taxonomy" id="183260"/>
    <lineage>
        <taxon>Eukaryota</taxon>
        <taxon>Viridiplantae</taxon>
        <taxon>Streptophyta</taxon>
        <taxon>Embryophyta</taxon>
        <taxon>Tracheophyta</taxon>
        <taxon>Spermatophyta</taxon>
        <taxon>Magnoliopsida</taxon>
        <taxon>eudicotyledons</taxon>
        <taxon>Gunneridae</taxon>
        <taxon>Pentapetalae</taxon>
        <taxon>rosids</taxon>
        <taxon>malvids</taxon>
        <taxon>Malvales</taxon>
        <taxon>Malvaceae</taxon>
        <taxon>Malvoideae</taxon>
        <taxon>Hibiscus</taxon>
    </lineage>
</organism>
<dbReference type="EMBL" id="JBBPBM010000057">
    <property type="protein sequence ID" value="KAK8516612.1"/>
    <property type="molecule type" value="Genomic_DNA"/>
</dbReference>
<dbReference type="Proteomes" id="UP001472677">
    <property type="component" value="Unassembled WGS sequence"/>
</dbReference>
<name>A0ABR2CBF0_9ROSI</name>
<protein>
    <submittedName>
        <fullName evidence="1">Uncharacterized protein</fullName>
    </submittedName>
</protein>
<reference evidence="1 2" key="1">
    <citation type="journal article" date="2024" name="G3 (Bethesda)">
        <title>Genome assembly of Hibiscus sabdariffa L. provides insights into metabolisms of medicinal natural products.</title>
        <authorList>
            <person name="Kim T."/>
        </authorList>
    </citation>
    <scope>NUCLEOTIDE SEQUENCE [LARGE SCALE GENOMIC DNA]</scope>
    <source>
        <strain evidence="1">TK-2024</strain>
        <tissue evidence="1">Old leaves</tissue>
    </source>
</reference>
<sequence>MVATEIKHEYHGHNLRLTFSGDIEDDSQCDGSEKQEEGVSKSYAYAPILVQDKQKPYASLHQLPIEHGSTGFVLVDEIMAVTVVVVEVVEDGLGQAYSITGHHLLCLVVAAAAVSIP</sequence>
<keyword evidence="2" id="KW-1185">Reference proteome</keyword>
<gene>
    <name evidence="1" type="ORF">V6N12_049334</name>
</gene>
<evidence type="ECO:0000313" key="2">
    <source>
        <dbReference type="Proteomes" id="UP001472677"/>
    </source>
</evidence>
<comment type="caution">
    <text evidence="1">The sequence shown here is derived from an EMBL/GenBank/DDBJ whole genome shotgun (WGS) entry which is preliminary data.</text>
</comment>
<evidence type="ECO:0000313" key="1">
    <source>
        <dbReference type="EMBL" id="KAK8516612.1"/>
    </source>
</evidence>